<dbReference type="Proteomes" id="UP000535589">
    <property type="component" value="Unassembled WGS sequence"/>
</dbReference>
<accession>A0A7X8YIL1</accession>
<dbReference type="GeneID" id="96875262"/>
<dbReference type="AlphaFoldDB" id="A0A7X8YIL1"/>
<organism evidence="1 2">
    <name type="scientific">Vibrio agarilyticus</name>
    <dbReference type="NCBI Taxonomy" id="2726741"/>
    <lineage>
        <taxon>Bacteria</taxon>
        <taxon>Pseudomonadati</taxon>
        <taxon>Pseudomonadota</taxon>
        <taxon>Gammaproteobacteria</taxon>
        <taxon>Vibrionales</taxon>
        <taxon>Vibrionaceae</taxon>
        <taxon>Vibrio</taxon>
    </lineage>
</organism>
<keyword evidence="2" id="KW-1185">Reference proteome</keyword>
<evidence type="ECO:0000313" key="2">
    <source>
        <dbReference type="Proteomes" id="UP000535589"/>
    </source>
</evidence>
<gene>
    <name evidence="1" type="ORF">HGP28_17925</name>
</gene>
<proteinExistence type="predicted"/>
<dbReference type="EMBL" id="JABAIK010000028">
    <property type="protein sequence ID" value="NLS14740.1"/>
    <property type="molecule type" value="Genomic_DNA"/>
</dbReference>
<protein>
    <recommendedName>
        <fullName evidence="3">Phage tail assembly protein</fullName>
    </recommendedName>
</protein>
<comment type="caution">
    <text evidence="1">The sequence shown here is derived from an EMBL/GenBank/DDBJ whole genome shotgun (WGS) entry which is preliminary data.</text>
</comment>
<reference evidence="1 2" key="1">
    <citation type="submission" date="2020-04" db="EMBL/GenBank/DDBJ databases">
        <title>Vibrio sp. SM6, a novel species isolated from seawater.</title>
        <authorList>
            <person name="Wang X."/>
        </authorList>
    </citation>
    <scope>NUCLEOTIDE SEQUENCE [LARGE SCALE GENOMIC DNA]</scope>
    <source>
        <strain evidence="1 2">SM6</strain>
    </source>
</reference>
<evidence type="ECO:0008006" key="3">
    <source>
        <dbReference type="Google" id="ProtNLM"/>
    </source>
</evidence>
<name>A0A7X8YIL1_9VIBR</name>
<sequence length="176" mass="20040">MSQAEYLERPFTLLKPIESINQVTVKPMSRESSMDVEPKGDTFTQEEKEALVMASTGLNQDELDSLSSPDWLALYEASYDFYRQTGYQLANVEQDDTAKEVTLYFTGERKVSFEFPTLKLSKMANKISDDIKRACFIVANLTELEEDEIMSLPLPDYRSLVNAATNFLTKPAAYFQ</sequence>
<dbReference type="RefSeq" id="WP_138223000.1">
    <property type="nucleotide sequence ID" value="NZ_JABAIK010000028.1"/>
</dbReference>
<evidence type="ECO:0000313" key="1">
    <source>
        <dbReference type="EMBL" id="NLS14740.1"/>
    </source>
</evidence>